<keyword evidence="6" id="KW-1185">Reference proteome</keyword>
<dbReference type="InterPro" id="IPR050129">
    <property type="entry name" value="Zn_alcohol_dh"/>
</dbReference>
<dbReference type="InterPro" id="IPR011032">
    <property type="entry name" value="GroES-like_sf"/>
</dbReference>
<gene>
    <name evidence="5" type="ORF">BN1356_00105</name>
</gene>
<evidence type="ECO:0000313" key="6">
    <source>
        <dbReference type="Proteomes" id="UP000198604"/>
    </source>
</evidence>
<dbReference type="InterPro" id="IPR013154">
    <property type="entry name" value="ADH-like_N"/>
</dbReference>
<dbReference type="Gene3D" id="3.90.180.10">
    <property type="entry name" value="Medium-chain alcohol dehydrogenases, catalytic domain"/>
    <property type="match status" value="1"/>
</dbReference>
<sequence length="348" mass="38943">MKAALLKSLNHFEIENIEKPTPKGDEVLVKVKAAGICGSDIHKMQSEWKYQLPMVMGHEFAGVVEMVGPETKDITVGDRVAIAPLIPCKDCVYCKSGKYQLCDQYTMIGSHQYGGFEEYCVVPEENIINIGEKISFEEAAMIEPLAVSAHGVMGLAPQTGDQVAVFGLGTIGILSIQWLRIAGVKRIIGIDIDPFKLEESKRYGVTDTINPLEEDLEKRVFELTNGIGVDIALECAGSKITEEQCLLITRKGGKIGYQGIAYSDVLLRQKAFENIFRREYTLKGFWNSYSAPFPGKEWTHSVDFIESGKINLKDMISHRFKLEDIQKAFNLTVNREESYNKVMVFPNE</sequence>
<dbReference type="InterPro" id="IPR020843">
    <property type="entry name" value="ER"/>
</dbReference>
<dbReference type="OrthoDB" id="9770238at2"/>
<keyword evidence="1" id="KW-0479">Metal-binding</keyword>
<keyword evidence="3" id="KW-0560">Oxidoreductase</keyword>
<accession>A0A0E4H3S6</accession>
<dbReference type="SUPFAM" id="SSF50129">
    <property type="entry name" value="GroES-like"/>
    <property type="match status" value="1"/>
</dbReference>
<dbReference type="RefSeq" id="WP_093649490.1">
    <property type="nucleotide sequence ID" value="NZ_CTEN01000001.1"/>
</dbReference>
<dbReference type="PANTHER" id="PTHR43401:SF2">
    <property type="entry name" value="L-THREONINE 3-DEHYDROGENASE"/>
    <property type="match status" value="1"/>
</dbReference>
<dbReference type="PANTHER" id="PTHR43401">
    <property type="entry name" value="L-THREONINE 3-DEHYDROGENASE"/>
    <property type="match status" value="1"/>
</dbReference>
<dbReference type="GO" id="GO:0046872">
    <property type="term" value="F:metal ion binding"/>
    <property type="evidence" value="ECO:0007669"/>
    <property type="project" value="UniProtKB-KW"/>
</dbReference>
<dbReference type="AlphaFoldDB" id="A0A0E4H3S6"/>
<dbReference type="EMBL" id="CTEN01000001">
    <property type="protein sequence ID" value="CQR23738.1"/>
    <property type="molecule type" value="Genomic_DNA"/>
</dbReference>
<dbReference type="STRING" id="1608583.BN1356_00105"/>
<reference evidence="6" key="1">
    <citation type="submission" date="2015-03" db="EMBL/GenBank/DDBJ databases">
        <authorList>
            <person name="Urmite Genomes"/>
        </authorList>
    </citation>
    <scope>NUCLEOTIDE SEQUENCE [LARGE SCALE GENOMIC DNA]</scope>
    <source>
        <strain evidence="6">FF10</strain>
    </source>
</reference>
<dbReference type="Proteomes" id="UP000198604">
    <property type="component" value="Unassembled WGS sequence"/>
</dbReference>
<evidence type="ECO:0000256" key="2">
    <source>
        <dbReference type="ARBA" id="ARBA00022833"/>
    </source>
</evidence>
<dbReference type="InterPro" id="IPR036291">
    <property type="entry name" value="NAD(P)-bd_dom_sf"/>
</dbReference>
<feature type="domain" description="Enoyl reductase (ER)" evidence="4">
    <location>
        <begin position="7"/>
        <end position="344"/>
    </location>
</feature>
<dbReference type="CDD" id="cd08236">
    <property type="entry name" value="sugar_DH"/>
    <property type="match status" value="1"/>
</dbReference>
<name>A0A0E4H3S6_9STRE</name>
<evidence type="ECO:0000256" key="3">
    <source>
        <dbReference type="ARBA" id="ARBA00023002"/>
    </source>
</evidence>
<protein>
    <submittedName>
        <fullName evidence="5">L-iditol 2-dehydrogenase</fullName>
    </submittedName>
</protein>
<dbReference type="SMART" id="SM00829">
    <property type="entry name" value="PKS_ER"/>
    <property type="match status" value="1"/>
</dbReference>
<evidence type="ECO:0000259" key="4">
    <source>
        <dbReference type="SMART" id="SM00829"/>
    </source>
</evidence>
<keyword evidence="2" id="KW-0862">Zinc</keyword>
<dbReference type="InterPro" id="IPR013149">
    <property type="entry name" value="ADH-like_C"/>
</dbReference>
<dbReference type="GO" id="GO:0016491">
    <property type="term" value="F:oxidoreductase activity"/>
    <property type="evidence" value="ECO:0007669"/>
    <property type="project" value="UniProtKB-KW"/>
</dbReference>
<dbReference type="SUPFAM" id="SSF51735">
    <property type="entry name" value="NAD(P)-binding Rossmann-fold domains"/>
    <property type="match status" value="1"/>
</dbReference>
<evidence type="ECO:0000256" key="1">
    <source>
        <dbReference type="ARBA" id="ARBA00022723"/>
    </source>
</evidence>
<dbReference type="Gene3D" id="3.40.50.720">
    <property type="entry name" value="NAD(P)-binding Rossmann-like Domain"/>
    <property type="match status" value="1"/>
</dbReference>
<evidence type="ECO:0000313" key="5">
    <source>
        <dbReference type="EMBL" id="CQR23738.1"/>
    </source>
</evidence>
<dbReference type="Pfam" id="PF08240">
    <property type="entry name" value="ADH_N"/>
    <property type="match status" value="1"/>
</dbReference>
<organism evidence="5 6">
    <name type="scientific">Streptococcus varani</name>
    <dbReference type="NCBI Taxonomy" id="1608583"/>
    <lineage>
        <taxon>Bacteria</taxon>
        <taxon>Bacillati</taxon>
        <taxon>Bacillota</taxon>
        <taxon>Bacilli</taxon>
        <taxon>Lactobacillales</taxon>
        <taxon>Streptococcaceae</taxon>
        <taxon>Streptococcus</taxon>
    </lineage>
</organism>
<proteinExistence type="predicted"/>
<dbReference type="Pfam" id="PF00107">
    <property type="entry name" value="ADH_zinc_N"/>
    <property type="match status" value="1"/>
</dbReference>